<dbReference type="OrthoDB" id="9804439at2"/>
<feature type="transmembrane region" description="Helical" evidence="8">
    <location>
        <begin position="472"/>
        <end position="498"/>
    </location>
</feature>
<protein>
    <submittedName>
        <fullName evidence="11">Iron ABC transporter permease</fullName>
    </submittedName>
</protein>
<comment type="caution">
    <text evidence="11">The sequence shown here is derived from an EMBL/GenBank/DDBJ whole genome shotgun (WGS) entry which is preliminary data.</text>
</comment>
<dbReference type="SUPFAM" id="SSF161098">
    <property type="entry name" value="MetI-like"/>
    <property type="match status" value="2"/>
</dbReference>
<feature type="transmembrane region" description="Helical" evidence="8">
    <location>
        <begin position="411"/>
        <end position="428"/>
    </location>
</feature>
<evidence type="ECO:0000259" key="9">
    <source>
        <dbReference type="PROSITE" id="PS50928"/>
    </source>
</evidence>
<dbReference type="PANTHER" id="PTHR43357:SF3">
    <property type="entry name" value="FE(3+)-TRANSPORT SYSTEM PERMEASE PROTEIN FBPB 2"/>
    <property type="match status" value="1"/>
</dbReference>
<feature type="transmembrane region" description="Helical" evidence="8">
    <location>
        <begin position="63"/>
        <end position="89"/>
    </location>
</feature>
<keyword evidence="7 8" id="KW-0472">Membrane</keyword>
<comment type="similarity">
    <text evidence="8">Belongs to the binding-protein-dependent transport system permease family.</text>
</comment>
<gene>
    <name evidence="11" type="ORF">DKK74_01385</name>
    <name evidence="10" type="ORF">J1F30_09295</name>
</gene>
<keyword evidence="4" id="KW-0997">Cell inner membrane</keyword>
<feature type="transmembrane region" description="Helical" evidence="8">
    <location>
        <begin position="353"/>
        <end position="375"/>
    </location>
</feature>
<accession>A0A318MLP6</accession>
<feature type="transmembrane region" description="Helical" evidence="8">
    <location>
        <begin position="387"/>
        <end position="405"/>
    </location>
</feature>
<name>A0A318MLP6_9BIFI</name>
<dbReference type="PROSITE" id="PS50928">
    <property type="entry name" value="ABC_TM1"/>
    <property type="match status" value="2"/>
</dbReference>
<evidence type="ECO:0000256" key="1">
    <source>
        <dbReference type="ARBA" id="ARBA00004429"/>
    </source>
</evidence>
<dbReference type="Pfam" id="PF00528">
    <property type="entry name" value="BPD_transp_1"/>
    <property type="match status" value="2"/>
</dbReference>
<dbReference type="RefSeq" id="WP_110412431.1">
    <property type="nucleotide sequence ID" value="NZ_JAFMNU020000004.1"/>
</dbReference>
<dbReference type="EMBL" id="JAFMNU010000120">
    <property type="protein sequence ID" value="MBO0624538.1"/>
    <property type="molecule type" value="Genomic_DNA"/>
</dbReference>
<feature type="transmembrane region" description="Helical" evidence="8">
    <location>
        <begin position="518"/>
        <end position="540"/>
    </location>
</feature>
<evidence type="ECO:0000256" key="6">
    <source>
        <dbReference type="ARBA" id="ARBA00022989"/>
    </source>
</evidence>
<keyword evidence="13" id="KW-1185">Reference proteome</keyword>
<reference evidence="11 12" key="1">
    <citation type="submission" date="2018-05" db="EMBL/GenBank/DDBJ databases">
        <title>Reference genomes for bee gut microbiota database.</title>
        <authorList>
            <person name="Ellegaard K.M."/>
        </authorList>
    </citation>
    <scope>NUCLEOTIDE SEQUENCE [LARGE SCALE GENOMIC DNA]</scope>
    <source>
        <strain evidence="11 12">ESL0199</strain>
    </source>
</reference>
<dbReference type="InterPro" id="IPR035906">
    <property type="entry name" value="MetI-like_sf"/>
</dbReference>
<keyword evidence="2 8" id="KW-0813">Transport</keyword>
<dbReference type="GO" id="GO:0055085">
    <property type="term" value="P:transmembrane transport"/>
    <property type="evidence" value="ECO:0007669"/>
    <property type="project" value="InterPro"/>
</dbReference>
<evidence type="ECO:0000313" key="13">
    <source>
        <dbReference type="Proteomes" id="UP000664299"/>
    </source>
</evidence>
<sequence length="550" mass="59526">MKRRIRLDGWTTVALAVFVFYTVALLIPLGGLLLSAFKDSNSGSFTTKYFARFFGKSFYLETIWNSLAVSVSVTLLSVLIATPLAYIVATISIKGTSVVRSLMLVSSMSAPFIGAYSWILLLGNNGTITGFLRRMGIRVPSIYGFPGIVLVLTLQLSPMVFMYVLGAMKNVDSSLLDAAESLGYQGVQKVLKVVAPLIMPTVLAGGLMAFMRALADFGTPMLIGQGYRTVPVLIYTEFISEMGGDTGFAAAVSIVIVALAVIVFFAQRYVSNRMSYEMNALHPIVPAKARTALGRVMAHVAVYLFTAFTMIPQLYVAYTSFKNTSGRVFTRGFSLNSYRQTLDEAGSAIKNTMLFSLIAVSIIVVIAVLSAYVMVRRRSGLTGWLDVILMLPFIVPGSVMGIALLTFFNHGPIVIAGTSIIIVLAFVIRRLPYTVRSAEATLRNTSVSVEEAAISLGASPARTFVRITVPMILSGIISGAILSWISIITELSATVLLYTTKTRTMSIAIYSEVLSGNYGVAAALSTMLTVLTVFLLFLFYKISGSRDINI</sequence>
<evidence type="ECO:0000256" key="3">
    <source>
        <dbReference type="ARBA" id="ARBA00022475"/>
    </source>
</evidence>
<evidence type="ECO:0000256" key="5">
    <source>
        <dbReference type="ARBA" id="ARBA00022692"/>
    </source>
</evidence>
<dbReference type="CDD" id="cd06261">
    <property type="entry name" value="TM_PBP2"/>
    <property type="match status" value="2"/>
</dbReference>
<evidence type="ECO:0000256" key="8">
    <source>
        <dbReference type="RuleBase" id="RU363032"/>
    </source>
</evidence>
<feature type="domain" description="ABC transmembrane type-1" evidence="9">
    <location>
        <begin position="63"/>
        <end position="267"/>
    </location>
</feature>
<feature type="domain" description="ABC transmembrane type-1" evidence="9">
    <location>
        <begin position="349"/>
        <end position="539"/>
    </location>
</feature>
<evidence type="ECO:0000313" key="10">
    <source>
        <dbReference type="EMBL" id="MBO0624538.1"/>
    </source>
</evidence>
<dbReference type="Proteomes" id="UP000664299">
    <property type="component" value="Unassembled WGS sequence"/>
</dbReference>
<dbReference type="InterPro" id="IPR000515">
    <property type="entry name" value="MetI-like"/>
</dbReference>
<dbReference type="EMBL" id="QGLK01000001">
    <property type="protein sequence ID" value="PXY89539.1"/>
    <property type="molecule type" value="Genomic_DNA"/>
</dbReference>
<evidence type="ECO:0000256" key="2">
    <source>
        <dbReference type="ARBA" id="ARBA00022448"/>
    </source>
</evidence>
<keyword evidence="6 8" id="KW-1133">Transmembrane helix</keyword>
<feature type="transmembrane region" description="Helical" evidence="8">
    <location>
        <begin position="193"/>
        <end position="215"/>
    </location>
</feature>
<comment type="subcellular location">
    <subcellularLocation>
        <location evidence="1">Cell inner membrane</location>
        <topology evidence="1">Multi-pass membrane protein</topology>
    </subcellularLocation>
    <subcellularLocation>
        <location evidence="8">Cell membrane</location>
        <topology evidence="8">Multi-pass membrane protein</topology>
    </subcellularLocation>
</comment>
<evidence type="ECO:0000256" key="4">
    <source>
        <dbReference type="ARBA" id="ARBA00022519"/>
    </source>
</evidence>
<feature type="transmembrane region" description="Helical" evidence="8">
    <location>
        <begin position="12"/>
        <end position="37"/>
    </location>
</feature>
<feature type="transmembrane region" description="Helical" evidence="8">
    <location>
        <begin position="247"/>
        <end position="266"/>
    </location>
</feature>
<dbReference type="AlphaFoldDB" id="A0A318MLP6"/>
<evidence type="ECO:0000313" key="11">
    <source>
        <dbReference type="EMBL" id="PXY89539.1"/>
    </source>
</evidence>
<dbReference type="Gene3D" id="1.10.3720.10">
    <property type="entry name" value="MetI-like"/>
    <property type="match status" value="2"/>
</dbReference>
<proteinExistence type="inferred from homology"/>
<evidence type="ECO:0000313" key="12">
    <source>
        <dbReference type="Proteomes" id="UP000248128"/>
    </source>
</evidence>
<dbReference type="GO" id="GO:0005886">
    <property type="term" value="C:plasma membrane"/>
    <property type="evidence" value="ECO:0007669"/>
    <property type="project" value="UniProtKB-SubCell"/>
</dbReference>
<feature type="transmembrane region" description="Helical" evidence="8">
    <location>
        <begin position="296"/>
        <end position="318"/>
    </location>
</feature>
<feature type="transmembrane region" description="Helical" evidence="8">
    <location>
        <begin position="142"/>
        <end position="165"/>
    </location>
</feature>
<keyword evidence="3" id="KW-1003">Cell membrane</keyword>
<evidence type="ECO:0000256" key="7">
    <source>
        <dbReference type="ARBA" id="ARBA00023136"/>
    </source>
</evidence>
<dbReference type="Proteomes" id="UP000248128">
    <property type="component" value="Unassembled WGS sequence"/>
</dbReference>
<keyword evidence="5 8" id="KW-0812">Transmembrane</keyword>
<organism evidence="11 12">
    <name type="scientific">Bifidobacterium asteroides</name>
    <dbReference type="NCBI Taxonomy" id="1684"/>
    <lineage>
        <taxon>Bacteria</taxon>
        <taxon>Bacillati</taxon>
        <taxon>Actinomycetota</taxon>
        <taxon>Actinomycetes</taxon>
        <taxon>Bifidobacteriales</taxon>
        <taxon>Bifidobacteriaceae</taxon>
        <taxon>Bifidobacterium</taxon>
    </lineage>
</organism>
<dbReference type="PANTHER" id="PTHR43357">
    <property type="entry name" value="INNER MEMBRANE ABC TRANSPORTER PERMEASE PROTEIN YDCV"/>
    <property type="match status" value="1"/>
</dbReference>
<reference evidence="10" key="2">
    <citation type="submission" date="2021-03" db="EMBL/GenBank/DDBJ databases">
        <title>Genome sequence of Bifidobacterium asteroides strain wkB204 isolated from a honey bee gut.</title>
        <authorList>
            <person name="Motta E.V.S."/>
            <person name="Kwong W.K."/>
            <person name="Moran N.A."/>
        </authorList>
    </citation>
    <scope>NUCLEOTIDE SEQUENCE</scope>
    <source>
        <strain evidence="10">WkB204</strain>
    </source>
</reference>
<feature type="transmembrane region" description="Helical" evidence="8">
    <location>
        <begin position="101"/>
        <end position="122"/>
    </location>
</feature>